<evidence type="ECO:0000313" key="1">
    <source>
        <dbReference type="EMBL" id="MBK8524544.1"/>
    </source>
</evidence>
<sequence>MRLSPAELSAIRKSLEGVDCRRVFLFGSRTDDSARGGDIDLLVYSAAPAFELASRVSSRFAREHDARLDVLVIDPSCLTAEQQAFISTLTLEPLDDIL</sequence>
<dbReference type="Proteomes" id="UP000886689">
    <property type="component" value="Unassembled WGS sequence"/>
</dbReference>
<comment type="caution">
    <text evidence="1">The sequence shown here is derived from an EMBL/GenBank/DDBJ whole genome shotgun (WGS) entry which is preliminary data.</text>
</comment>
<dbReference type="EMBL" id="JADJUC010000010">
    <property type="protein sequence ID" value="MBK8524544.1"/>
    <property type="molecule type" value="Genomic_DNA"/>
</dbReference>
<dbReference type="SUPFAM" id="SSF81301">
    <property type="entry name" value="Nucleotidyltransferase"/>
    <property type="match status" value="1"/>
</dbReference>
<dbReference type="CDD" id="cd05403">
    <property type="entry name" value="NT_KNTase_like"/>
    <property type="match status" value="1"/>
</dbReference>
<name>A0A9D7K327_9PROT</name>
<reference evidence="1" key="1">
    <citation type="submission" date="2020-10" db="EMBL/GenBank/DDBJ databases">
        <title>Connecting structure to function with the recovery of over 1000 high-quality activated sludge metagenome-assembled genomes encoding full-length rRNA genes using long-read sequencing.</title>
        <authorList>
            <person name="Singleton C.M."/>
            <person name="Petriglieri F."/>
            <person name="Kristensen J.M."/>
            <person name="Kirkegaard R.H."/>
            <person name="Michaelsen T.Y."/>
            <person name="Andersen M.H."/>
            <person name="Karst S.M."/>
            <person name="Dueholm M.S."/>
            <person name="Nielsen P.H."/>
            <person name="Albertsen M."/>
        </authorList>
    </citation>
    <scope>NUCLEOTIDE SEQUENCE</scope>
    <source>
        <strain evidence="1">Hirt_18-Q3-R61-65_BATAC.395</strain>
    </source>
</reference>
<protein>
    <submittedName>
        <fullName evidence="1">Nucleotidyltransferase domain-containing protein</fullName>
    </submittedName>
</protein>
<dbReference type="InterPro" id="IPR043519">
    <property type="entry name" value="NT_sf"/>
</dbReference>
<organism evidence="1 2">
    <name type="scientific">Candidatus Proximibacter danicus</name>
    <dbReference type="NCBI Taxonomy" id="2954365"/>
    <lineage>
        <taxon>Bacteria</taxon>
        <taxon>Pseudomonadati</taxon>
        <taxon>Pseudomonadota</taxon>
        <taxon>Betaproteobacteria</taxon>
        <taxon>Candidatus Proximibacter</taxon>
    </lineage>
</organism>
<gene>
    <name evidence="1" type="ORF">IPL58_10795</name>
</gene>
<evidence type="ECO:0000313" key="2">
    <source>
        <dbReference type="Proteomes" id="UP000886689"/>
    </source>
</evidence>
<dbReference type="Gene3D" id="3.30.460.10">
    <property type="entry name" value="Beta Polymerase, domain 2"/>
    <property type="match status" value="1"/>
</dbReference>
<proteinExistence type="predicted"/>
<dbReference type="AlphaFoldDB" id="A0A9D7K327"/>
<accession>A0A9D7K327</accession>